<sequence length="78" mass="8840">MAQNLTIRYDKIGDILYIDRCPPYADQESEEIGDEVVARLNPQTGTIENLAILFFSKRLQTTNIFQLPVIADLQLATL</sequence>
<evidence type="ECO:0000313" key="2">
    <source>
        <dbReference type="Proteomes" id="UP000642094"/>
    </source>
</evidence>
<gene>
    <name evidence="1" type="ORF">H6F41_00330</name>
</gene>
<dbReference type="RefSeq" id="WP_190401699.1">
    <property type="nucleotide sequence ID" value="NZ_JACJQB010000001.1"/>
</dbReference>
<accession>A0ABR7ZT24</accession>
<proteinExistence type="predicted"/>
<evidence type="ECO:0000313" key="1">
    <source>
        <dbReference type="EMBL" id="MBD2186585.1"/>
    </source>
</evidence>
<dbReference type="Proteomes" id="UP000642094">
    <property type="component" value="Unassembled WGS sequence"/>
</dbReference>
<name>A0ABR7ZT24_9CYAN</name>
<comment type="caution">
    <text evidence="1">The sequence shown here is derived from an EMBL/GenBank/DDBJ whole genome shotgun (WGS) entry which is preliminary data.</text>
</comment>
<dbReference type="InterPro" id="IPR019270">
    <property type="entry name" value="DUF2283"/>
</dbReference>
<dbReference type="Pfam" id="PF10049">
    <property type="entry name" value="DUF2283"/>
    <property type="match status" value="1"/>
</dbReference>
<protein>
    <submittedName>
        <fullName evidence="1">DUF2283 domain-containing protein</fullName>
    </submittedName>
</protein>
<dbReference type="EMBL" id="JACJQB010000001">
    <property type="protein sequence ID" value="MBD2186585.1"/>
    <property type="molecule type" value="Genomic_DNA"/>
</dbReference>
<keyword evidence="2" id="KW-1185">Reference proteome</keyword>
<organism evidence="1 2">
    <name type="scientific">Pseudanabaena mucicola FACHB-723</name>
    <dbReference type="NCBI Taxonomy" id="2692860"/>
    <lineage>
        <taxon>Bacteria</taxon>
        <taxon>Bacillati</taxon>
        <taxon>Cyanobacteriota</taxon>
        <taxon>Cyanophyceae</taxon>
        <taxon>Pseudanabaenales</taxon>
        <taxon>Pseudanabaenaceae</taxon>
        <taxon>Pseudanabaena</taxon>
    </lineage>
</organism>
<reference evidence="1 2" key="1">
    <citation type="journal article" date="2020" name="ISME J.">
        <title>Comparative genomics reveals insights into cyanobacterial evolution and habitat adaptation.</title>
        <authorList>
            <person name="Chen M.Y."/>
            <person name="Teng W.K."/>
            <person name="Zhao L."/>
            <person name="Hu C.X."/>
            <person name="Zhou Y.K."/>
            <person name="Han B.P."/>
            <person name="Song L.R."/>
            <person name="Shu W.S."/>
        </authorList>
    </citation>
    <scope>NUCLEOTIDE SEQUENCE [LARGE SCALE GENOMIC DNA]</scope>
    <source>
        <strain evidence="1 2">FACHB-723</strain>
    </source>
</reference>